<keyword evidence="3" id="KW-1185">Reference proteome</keyword>
<keyword evidence="1" id="KW-0732">Signal</keyword>
<dbReference type="Pfam" id="PF11769">
    <property type="entry name" value="DUF3313"/>
    <property type="match status" value="1"/>
</dbReference>
<evidence type="ECO:0000313" key="2">
    <source>
        <dbReference type="EMBL" id="MQA41114.1"/>
    </source>
</evidence>
<dbReference type="PROSITE" id="PS51257">
    <property type="entry name" value="PROKAR_LIPOPROTEIN"/>
    <property type="match status" value="1"/>
</dbReference>
<comment type="caution">
    <text evidence="2">The sequence shown here is derived from an EMBL/GenBank/DDBJ whole genome shotgun (WGS) entry which is preliminary data.</text>
</comment>
<dbReference type="EMBL" id="WHUG01000011">
    <property type="protein sequence ID" value="MQA41114.1"/>
    <property type="molecule type" value="Genomic_DNA"/>
</dbReference>
<organism evidence="2 3">
    <name type="scientific">Rugamonas aquatica</name>
    <dbReference type="NCBI Taxonomy" id="2743357"/>
    <lineage>
        <taxon>Bacteria</taxon>
        <taxon>Pseudomonadati</taxon>
        <taxon>Pseudomonadota</taxon>
        <taxon>Betaproteobacteria</taxon>
        <taxon>Burkholderiales</taxon>
        <taxon>Oxalobacteraceae</taxon>
        <taxon>Telluria group</taxon>
        <taxon>Rugamonas</taxon>
    </lineage>
</organism>
<feature type="signal peptide" evidence="1">
    <location>
        <begin position="1"/>
        <end position="25"/>
    </location>
</feature>
<reference evidence="2 3" key="1">
    <citation type="submission" date="2019-10" db="EMBL/GenBank/DDBJ databases">
        <title>Two novel species isolated from a subtropical stream in China.</title>
        <authorList>
            <person name="Lu H."/>
        </authorList>
    </citation>
    <scope>NUCLEOTIDE SEQUENCE [LARGE SCALE GENOMIC DNA]</scope>
    <source>
        <strain evidence="2 3">FT29W</strain>
    </source>
</reference>
<gene>
    <name evidence="2" type="ORF">GEV02_23510</name>
</gene>
<dbReference type="InterPro" id="IPR021747">
    <property type="entry name" value="DUF3313"/>
</dbReference>
<proteinExistence type="predicted"/>
<protein>
    <submittedName>
        <fullName evidence="2">DUF3313 family protein</fullName>
    </submittedName>
</protein>
<dbReference type="AlphaFoldDB" id="A0A6A7N7P2"/>
<evidence type="ECO:0000313" key="3">
    <source>
        <dbReference type="Proteomes" id="UP000440498"/>
    </source>
</evidence>
<accession>A0A6A7N7P2</accession>
<evidence type="ECO:0000256" key="1">
    <source>
        <dbReference type="SAM" id="SignalP"/>
    </source>
</evidence>
<name>A0A6A7N7P2_9BURK</name>
<dbReference type="Proteomes" id="UP000440498">
    <property type="component" value="Unassembled WGS sequence"/>
</dbReference>
<sequence>MYSSLKLQFPILLALCGAIAGCASTQPVAYGGLASAAQLRPNADDKSGRVPYSYSTTVTLRDYSSIIIDPVLVYRGQDSQFEEVSDEQKDMLAAYMQDEFESRLRHRLRISRDAGWKTLRLKLTLTGAKSSTRFLSTVTRFDLVGGPYNIVQSIRGKEGTFTGSVSYAVELYDANTNLLVSAYVAKQYPSPMNISASLGPMDASKAGIEKGADELLAAFN</sequence>
<feature type="chain" id="PRO_5025601611" evidence="1">
    <location>
        <begin position="26"/>
        <end position="220"/>
    </location>
</feature>
<dbReference type="RefSeq" id="WP_152840400.1">
    <property type="nucleotide sequence ID" value="NZ_WHUG01000011.1"/>
</dbReference>